<evidence type="ECO:0000256" key="5">
    <source>
        <dbReference type="ARBA" id="ARBA00022692"/>
    </source>
</evidence>
<dbReference type="PANTHER" id="PTHR21716">
    <property type="entry name" value="TRANSMEMBRANE PROTEIN"/>
    <property type="match status" value="1"/>
</dbReference>
<reference evidence="9 10" key="1">
    <citation type="submission" date="2017-08" db="EMBL/GenBank/DDBJ databases">
        <title>Burning lignite coal seam in the remote Altai Mountains harbors a hydrogen-driven thermophilic microbial community.</title>
        <authorList>
            <person name="Kadnikov V.V."/>
            <person name="Mardanov A.V."/>
            <person name="Ivasenko D."/>
            <person name="Beletsky A.V."/>
            <person name="Karnachuk O.V."/>
            <person name="Ravin N.V."/>
        </authorList>
    </citation>
    <scope>NUCLEOTIDE SEQUENCE [LARGE SCALE GENOMIC DNA]</scope>
    <source>
        <strain evidence="9">AL31</strain>
    </source>
</reference>
<keyword evidence="4" id="KW-1003">Cell membrane</keyword>
<evidence type="ECO:0000256" key="2">
    <source>
        <dbReference type="ARBA" id="ARBA00009773"/>
    </source>
</evidence>
<keyword evidence="6 8" id="KW-1133">Transmembrane helix</keyword>
<evidence type="ECO:0000256" key="7">
    <source>
        <dbReference type="ARBA" id="ARBA00023136"/>
    </source>
</evidence>
<keyword evidence="7 8" id="KW-0472">Membrane</keyword>
<organism evidence="9 10">
    <name type="scientific">Brockia lithotrophica</name>
    <dbReference type="NCBI Taxonomy" id="933949"/>
    <lineage>
        <taxon>Bacteria</taxon>
        <taxon>Bacillati</taxon>
        <taxon>Bacillota</taxon>
        <taxon>Bacilli</taxon>
        <taxon>Bacillales</taxon>
        <taxon>Bacillales Family X. Incertae Sedis</taxon>
        <taxon>Brockia</taxon>
    </lineage>
</organism>
<keyword evidence="3" id="KW-0813">Transport</keyword>
<feature type="transmembrane region" description="Helical" evidence="8">
    <location>
        <begin position="68"/>
        <end position="90"/>
    </location>
</feature>
<protein>
    <recommendedName>
        <fullName evidence="11">Sporulation integral membrane protein YtvI</fullName>
    </recommendedName>
</protein>
<dbReference type="AlphaFoldDB" id="A0A2T5G626"/>
<accession>A0A2T5G626</accession>
<evidence type="ECO:0000256" key="1">
    <source>
        <dbReference type="ARBA" id="ARBA00004651"/>
    </source>
</evidence>
<feature type="transmembrane region" description="Helical" evidence="8">
    <location>
        <begin position="248"/>
        <end position="274"/>
    </location>
</feature>
<feature type="transmembrane region" description="Helical" evidence="8">
    <location>
        <begin position="217"/>
        <end position="242"/>
    </location>
</feature>
<dbReference type="InterPro" id="IPR002549">
    <property type="entry name" value="AI-2E-like"/>
</dbReference>
<evidence type="ECO:0000256" key="6">
    <source>
        <dbReference type="ARBA" id="ARBA00022989"/>
    </source>
</evidence>
<evidence type="ECO:0000256" key="4">
    <source>
        <dbReference type="ARBA" id="ARBA00022475"/>
    </source>
</evidence>
<evidence type="ECO:0000313" key="10">
    <source>
        <dbReference type="Proteomes" id="UP000244016"/>
    </source>
</evidence>
<evidence type="ECO:0000256" key="3">
    <source>
        <dbReference type="ARBA" id="ARBA00022448"/>
    </source>
</evidence>
<dbReference type="Proteomes" id="UP000244016">
    <property type="component" value="Unassembled WGS sequence"/>
</dbReference>
<feature type="transmembrane region" description="Helical" evidence="8">
    <location>
        <begin position="322"/>
        <end position="348"/>
    </location>
</feature>
<keyword evidence="5 8" id="KW-0812">Transmembrane</keyword>
<evidence type="ECO:0000313" key="9">
    <source>
        <dbReference type="EMBL" id="PTQ51637.1"/>
    </source>
</evidence>
<gene>
    <name evidence="9" type="ORF">BLITH_1275</name>
</gene>
<dbReference type="PANTHER" id="PTHR21716:SF53">
    <property type="entry name" value="PERMEASE PERM-RELATED"/>
    <property type="match status" value="1"/>
</dbReference>
<comment type="caution">
    <text evidence="9">The sequence shown here is derived from an EMBL/GenBank/DDBJ whole genome shotgun (WGS) entry which is preliminary data.</text>
</comment>
<feature type="transmembrane region" description="Helical" evidence="8">
    <location>
        <begin position="281"/>
        <end position="302"/>
    </location>
</feature>
<evidence type="ECO:0008006" key="11">
    <source>
        <dbReference type="Google" id="ProtNLM"/>
    </source>
</evidence>
<proteinExistence type="inferred from homology"/>
<name>A0A2T5G626_9BACL</name>
<feature type="transmembrane region" description="Helical" evidence="8">
    <location>
        <begin position="12"/>
        <end position="33"/>
    </location>
</feature>
<evidence type="ECO:0000256" key="8">
    <source>
        <dbReference type="SAM" id="Phobius"/>
    </source>
</evidence>
<sequence length="363" mass="41597">MIEYYRKYARTIFDVAVLALTVYFLMAAFSYLFHLVPSLIYMVILFLFVRPFIRFFERRGVPHGLSVSLGFLAFVLLIVLVLGLVGLIVAGEIRGLIDALPKTIDYVEVRVNEQYRWFLQKAENLPPEVLDRLRAYETDFVRQAGNWLQGFLRQLLDTVTYWPTRLSKFLGDLFLSGLLAFFFALEYERWHNWYATRAPGTLRRALHFLNAHVLSQIVHYLGALLKIVSVTGFLVFVGAVILHKPNPFLLALLAAVLEFVPYLGLMTFFVPWIVSEFLSGGWLPALYVLILYGVVSLARHILEPRIMGQTLGVSPFTMLLAIVLSAAYFGWSGVFLAPFLVILIKALYDQGYLKRWVRLPQDD</sequence>
<feature type="transmembrane region" description="Helical" evidence="8">
    <location>
        <begin position="39"/>
        <end position="56"/>
    </location>
</feature>
<dbReference type="EMBL" id="PEBW01000004">
    <property type="protein sequence ID" value="PTQ51637.1"/>
    <property type="molecule type" value="Genomic_DNA"/>
</dbReference>
<dbReference type="Pfam" id="PF01594">
    <property type="entry name" value="AI-2E_transport"/>
    <property type="match status" value="1"/>
</dbReference>
<comment type="similarity">
    <text evidence="2">Belongs to the autoinducer-2 exporter (AI-2E) (TC 2.A.86) family.</text>
</comment>
<comment type="subcellular location">
    <subcellularLocation>
        <location evidence="1">Cell membrane</location>
        <topology evidence="1">Multi-pass membrane protein</topology>
    </subcellularLocation>
</comment>
<dbReference type="GO" id="GO:0005886">
    <property type="term" value="C:plasma membrane"/>
    <property type="evidence" value="ECO:0007669"/>
    <property type="project" value="UniProtKB-SubCell"/>
</dbReference>